<dbReference type="InterPro" id="IPR051061">
    <property type="entry name" value="Zinc_finger_trans_reg"/>
</dbReference>
<dbReference type="GO" id="GO:0008270">
    <property type="term" value="F:zinc ion binding"/>
    <property type="evidence" value="ECO:0007669"/>
    <property type="project" value="UniProtKB-KW"/>
</dbReference>
<dbReference type="RefSeq" id="XP_023689337.1">
    <property type="nucleotide sequence ID" value="XM_023833569.1"/>
</dbReference>
<evidence type="ECO:0000256" key="9">
    <source>
        <dbReference type="ARBA" id="ARBA00023125"/>
    </source>
</evidence>
<dbReference type="Pfam" id="PF00096">
    <property type="entry name" value="zf-C2H2"/>
    <property type="match status" value="4"/>
</dbReference>
<dbReference type="AlphaFoldDB" id="A0A3B3R9D4"/>
<dbReference type="GO" id="GO:0003677">
    <property type="term" value="F:DNA binding"/>
    <property type="evidence" value="ECO:0007669"/>
    <property type="project" value="UniProtKB-KW"/>
</dbReference>
<keyword evidence="9" id="KW-0238">DNA-binding</keyword>
<feature type="domain" description="C2H2-type" evidence="15">
    <location>
        <begin position="37"/>
        <end position="66"/>
    </location>
</feature>
<evidence type="ECO:0000256" key="11">
    <source>
        <dbReference type="ARBA" id="ARBA00023242"/>
    </source>
</evidence>
<dbReference type="Gene3D" id="3.30.160.60">
    <property type="entry name" value="Classic Zinc Finger"/>
    <property type="match status" value="8"/>
</dbReference>
<dbReference type="PROSITE" id="PS50157">
    <property type="entry name" value="ZINC_FINGER_C2H2_2"/>
    <property type="match status" value="8"/>
</dbReference>
<keyword evidence="10" id="KW-0804">Transcription</keyword>
<name>A0A3B3R9D4_9TELE</name>
<keyword evidence="4" id="KW-0677">Repeat</keyword>
<evidence type="ECO:0000256" key="7">
    <source>
        <dbReference type="ARBA" id="ARBA00022884"/>
    </source>
</evidence>
<comment type="subcellular location">
    <subcellularLocation>
        <location evidence="1">Nucleus</location>
    </subcellularLocation>
</comment>
<evidence type="ECO:0000256" key="6">
    <source>
        <dbReference type="ARBA" id="ARBA00022833"/>
    </source>
</evidence>
<evidence type="ECO:0000313" key="16">
    <source>
        <dbReference type="Ensembl" id="ENSPKIP00000014879.1"/>
    </source>
</evidence>
<evidence type="ECO:0000256" key="10">
    <source>
        <dbReference type="ARBA" id="ARBA00023163"/>
    </source>
</evidence>
<dbReference type="GO" id="GO:0042254">
    <property type="term" value="P:ribosome biogenesis"/>
    <property type="evidence" value="ECO:0007669"/>
    <property type="project" value="UniProtKB-KW"/>
</dbReference>
<dbReference type="FunFam" id="3.30.160.60:FF:001102">
    <property type="entry name" value="Transcription factor IIIA"/>
    <property type="match status" value="1"/>
</dbReference>
<reference evidence="16" key="1">
    <citation type="submission" date="2025-08" db="UniProtKB">
        <authorList>
            <consortium name="Ensembl"/>
        </authorList>
    </citation>
    <scope>IDENTIFICATION</scope>
</reference>
<dbReference type="GO" id="GO:0005634">
    <property type="term" value="C:nucleus"/>
    <property type="evidence" value="ECO:0007669"/>
    <property type="project" value="UniProtKB-SubCell"/>
</dbReference>
<evidence type="ECO:0000256" key="5">
    <source>
        <dbReference type="ARBA" id="ARBA00022771"/>
    </source>
</evidence>
<evidence type="ECO:0000256" key="4">
    <source>
        <dbReference type="ARBA" id="ARBA00022737"/>
    </source>
</evidence>
<evidence type="ECO:0000313" key="17">
    <source>
        <dbReference type="Proteomes" id="UP000261540"/>
    </source>
</evidence>
<feature type="domain" description="C2H2-type" evidence="15">
    <location>
        <begin position="129"/>
        <end position="158"/>
    </location>
</feature>
<dbReference type="FunFam" id="3.30.160.60:FF:001572">
    <property type="entry name" value="General transcription factor IIIA"/>
    <property type="match status" value="1"/>
</dbReference>
<evidence type="ECO:0000259" key="15">
    <source>
        <dbReference type="PROSITE" id="PS50157"/>
    </source>
</evidence>
<evidence type="ECO:0000256" key="1">
    <source>
        <dbReference type="ARBA" id="ARBA00004123"/>
    </source>
</evidence>
<dbReference type="GeneTree" id="ENSGT00940000155647"/>
<dbReference type="KEGG" id="pki:111855003"/>
<evidence type="ECO:0000256" key="12">
    <source>
        <dbReference type="ARBA" id="ARBA00040434"/>
    </source>
</evidence>
<keyword evidence="3" id="KW-0479">Metal-binding</keyword>
<feature type="region of interest" description="Disordered" evidence="14">
    <location>
        <begin position="298"/>
        <end position="357"/>
    </location>
</feature>
<dbReference type="PROSITE" id="PS00028">
    <property type="entry name" value="ZINC_FINGER_C2H2_1"/>
    <property type="match status" value="8"/>
</dbReference>
<evidence type="ECO:0000256" key="2">
    <source>
        <dbReference type="ARBA" id="ARBA00022517"/>
    </source>
</evidence>
<dbReference type="CTD" id="100037394"/>
<dbReference type="Ensembl" id="ENSPKIT00000039335.1">
    <property type="protein sequence ID" value="ENSPKIP00000014879.1"/>
    <property type="gene ID" value="ENSPKIG00000001787.1"/>
</dbReference>
<sequence length="357" mass="41103">MVGNMEVSAACFGQRSFVLPFSVLAMGEKIQEPGKTYICSFPDCGASYNKSWKLEAHLCKHTGMKPFVCETDGCDKSFCTRNHLSRHMLSHSGERPFRCSVEGCPKAFTTNSNMRKHVSRRHQSMEKPYVCGYDGCGQAFKKNMQLKSHEYTHTNLPPFQCNFEGCGRRFTVPSRLRRHEKVHAGYPCTEDGCDFQGKTWSEYQKHRKEKHQAQYQCPSCSKVFKDSWVLRQHQHVHQKVREVFHCPREGCERTYTTMFNLQSHILSFHEEVRPFACTYPGCTKTFVMKQSLMRHGVVHDPEKKKLQKKPRPRRSLASRLSGYRPKQGSQSESSKLAMLLKDTSLDKADKPSSTLPE</sequence>
<keyword evidence="7" id="KW-0694">RNA-binding</keyword>
<dbReference type="Pfam" id="PF22110">
    <property type="entry name" value="TFIIIA_zf-C2H2"/>
    <property type="match status" value="1"/>
</dbReference>
<dbReference type="PANTHER" id="PTHR46179">
    <property type="entry name" value="ZINC FINGER PROTEIN"/>
    <property type="match status" value="1"/>
</dbReference>
<keyword evidence="5 13" id="KW-0863">Zinc-finger</keyword>
<feature type="domain" description="C2H2-type" evidence="15">
    <location>
        <begin position="159"/>
        <end position="185"/>
    </location>
</feature>
<dbReference type="InterPro" id="IPR054599">
    <property type="entry name" value="TFIIIA_Zfn-C2H2"/>
</dbReference>
<feature type="domain" description="C2H2-type" evidence="15">
    <location>
        <begin position="215"/>
        <end position="242"/>
    </location>
</feature>
<dbReference type="PANTHER" id="PTHR46179:SF1">
    <property type="entry name" value="TRANSCRIPTION FACTOR IIIA"/>
    <property type="match status" value="1"/>
</dbReference>
<feature type="domain" description="C2H2-type" evidence="15">
    <location>
        <begin position="67"/>
        <end position="96"/>
    </location>
</feature>
<dbReference type="InterPro" id="IPR013087">
    <property type="entry name" value="Znf_C2H2_type"/>
</dbReference>
<dbReference type="STRING" id="1676925.ENSPKIP00000014879"/>
<dbReference type="OrthoDB" id="2687452at2759"/>
<dbReference type="FunFam" id="3.30.160.60:FF:000125">
    <property type="entry name" value="Putative zinc finger protein 143"/>
    <property type="match status" value="2"/>
</dbReference>
<feature type="domain" description="C2H2-type" evidence="15">
    <location>
        <begin position="275"/>
        <end position="304"/>
    </location>
</feature>
<protein>
    <recommendedName>
        <fullName evidence="12">Transcription factor IIIA</fullName>
    </recommendedName>
</protein>
<keyword evidence="6" id="KW-0862">Zinc</keyword>
<dbReference type="InterPro" id="IPR036236">
    <property type="entry name" value="Znf_C2H2_sf"/>
</dbReference>
<feature type="domain" description="C2H2-type" evidence="15">
    <location>
        <begin position="97"/>
        <end position="128"/>
    </location>
</feature>
<feature type="compositionally biased region" description="Basic residues" evidence="14">
    <location>
        <begin position="305"/>
        <end position="316"/>
    </location>
</feature>
<accession>A0A3B3R9D4</accession>
<keyword evidence="8" id="KW-0805">Transcription regulation</keyword>
<keyword evidence="17" id="KW-1185">Reference proteome</keyword>
<proteinExistence type="predicted"/>
<dbReference type="GO" id="GO:0003723">
    <property type="term" value="F:RNA binding"/>
    <property type="evidence" value="ECO:0007669"/>
    <property type="project" value="UniProtKB-KW"/>
</dbReference>
<feature type="domain" description="C2H2-type" evidence="15">
    <location>
        <begin position="244"/>
        <end position="274"/>
    </location>
</feature>
<evidence type="ECO:0000256" key="13">
    <source>
        <dbReference type="PROSITE-ProRule" id="PRU00042"/>
    </source>
</evidence>
<dbReference type="SMART" id="SM00355">
    <property type="entry name" value="ZnF_C2H2"/>
    <property type="match status" value="9"/>
</dbReference>
<dbReference type="GeneID" id="111855003"/>
<dbReference type="SUPFAM" id="SSF57667">
    <property type="entry name" value="beta-beta-alpha zinc fingers"/>
    <property type="match status" value="5"/>
</dbReference>
<evidence type="ECO:0000256" key="3">
    <source>
        <dbReference type="ARBA" id="ARBA00022723"/>
    </source>
</evidence>
<dbReference type="Proteomes" id="UP000261540">
    <property type="component" value="Unplaced"/>
</dbReference>
<reference evidence="16" key="2">
    <citation type="submission" date="2025-09" db="UniProtKB">
        <authorList>
            <consortium name="Ensembl"/>
        </authorList>
    </citation>
    <scope>IDENTIFICATION</scope>
</reference>
<evidence type="ECO:0000256" key="8">
    <source>
        <dbReference type="ARBA" id="ARBA00023015"/>
    </source>
</evidence>
<keyword evidence="2" id="KW-0690">Ribosome biogenesis</keyword>
<dbReference type="FunFam" id="3.30.160.60:FF:001998">
    <property type="entry name" value="Transcription factor IIIA"/>
    <property type="match status" value="1"/>
</dbReference>
<organism evidence="16 17">
    <name type="scientific">Paramormyrops kingsleyae</name>
    <dbReference type="NCBI Taxonomy" id="1676925"/>
    <lineage>
        <taxon>Eukaryota</taxon>
        <taxon>Metazoa</taxon>
        <taxon>Chordata</taxon>
        <taxon>Craniata</taxon>
        <taxon>Vertebrata</taxon>
        <taxon>Euteleostomi</taxon>
        <taxon>Actinopterygii</taxon>
        <taxon>Neopterygii</taxon>
        <taxon>Teleostei</taxon>
        <taxon>Osteoglossocephala</taxon>
        <taxon>Osteoglossomorpha</taxon>
        <taxon>Osteoglossiformes</taxon>
        <taxon>Mormyridae</taxon>
        <taxon>Paramormyrops</taxon>
    </lineage>
</organism>
<evidence type="ECO:0000256" key="14">
    <source>
        <dbReference type="SAM" id="MobiDB-lite"/>
    </source>
</evidence>
<keyword evidence="11" id="KW-0539">Nucleus</keyword>